<reference evidence="4" key="2">
    <citation type="submission" date="2020-04" db="EMBL/GenBank/DDBJ databases">
        <authorList>
            <consortium name="NCBI Genome Project"/>
        </authorList>
    </citation>
    <scope>NUCLEOTIDE SEQUENCE</scope>
    <source>
        <strain evidence="4">CBS 304.34</strain>
    </source>
</reference>
<feature type="region of interest" description="Disordered" evidence="1">
    <location>
        <begin position="1"/>
        <end position="70"/>
    </location>
</feature>
<sequence>MTKPPPTEDEDGVNTTPEDETNSTPEDVDDEGDRFKEEVEADDAWEAEPDKTLEGEEACESSEEVPEGLGQICVASYPPPWEDEDVIADSVGVSVAGVVVS</sequence>
<reference evidence="4" key="3">
    <citation type="submission" date="2025-04" db="UniProtKB">
        <authorList>
            <consortium name="RefSeq"/>
        </authorList>
    </citation>
    <scope>IDENTIFICATION</scope>
    <source>
        <strain evidence="4">CBS 304.34</strain>
    </source>
</reference>
<protein>
    <submittedName>
        <fullName evidence="2 4">Uncharacterized protein</fullName>
    </submittedName>
</protein>
<organism evidence="2">
    <name type="scientific">Mytilinidion resinicola</name>
    <dbReference type="NCBI Taxonomy" id="574789"/>
    <lineage>
        <taxon>Eukaryota</taxon>
        <taxon>Fungi</taxon>
        <taxon>Dikarya</taxon>
        <taxon>Ascomycota</taxon>
        <taxon>Pezizomycotina</taxon>
        <taxon>Dothideomycetes</taxon>
        <taxon>Pleosporomycetidae</taxon>
        <taxon>Mytilinidiales</taxon>
        <taxon>Mytilinidiaceae</taxon>
        <taxon>Mytilinidion</taxon>
    </lineage>
</organism>
<name>A0A6A6YHC3_9PEZI</name>
<dbReference type="EMBL" id="MU003703">
    <property type="protein sequence ID" value="KAF2808216.1"/>
    <property type="molecule type" value="Genomic_DNA"/>
</dbReference>
<feature type="compositionally biased region" description="Acidic residues" evidence="1">
    <location>
        <begin position="55"/>
        <end position="66"/>
    </location>
</feature>
<dbReference type="Proteomes" id="UP000504636">
    <property type="component" value="Unplaced"/>
</dbReference>
<evidence type="ECO:0000313" key="2">
    <source>
        <dbReference type="EMBL" id="KAF2808216.1"/>
    </source>
</evidence>
<proteinExistence type="predicted"/>
<evidence type="ECO:0000313" key="4">
    <source>
        <dbReference type="RefSeq" id="XP_033575180.1"/>
    </source>
</evidence>
<reference evidence="2 4" key="1">
    <citation type="journal article" date="2020" name="Stud. Mycol.">
        <title>101 Dothideomycetes genomes: a test case for predicting lifestyles and emergence of pathogens.</title>
        <authorList>
            <person name="Haridas S."/>
            <person name="Albert R."/>
            <person name="Binder M."/>
            <person name="Bloem J."/>
            <person name="Labutti K."/>
            <person name="Salamov A."/>
            <person name="Andreopoulos B."/>
            <person name="Baker S."/>
            <person name="Barry K."/>
            <person name="Bills G."/>
            <person name="Bluhm B."/>
            <person name="Cannon C."/>
            <person name="Castanera R."/>
            <person name="Culley D."/>
            <person name="Daum C."/>
            <person name="Ezra D."/>
            <person name="Gonzalez J."/>
            <person name="Henrissat B."/>
            <person name="Kuo A."/>
            <person name="Liang C."/>
            <person name="Lipzen A."/>
            <person name="Lutzoni F."/>
            <person name="Magnuson J."/>
            <person name="Mondo S."/>
            <person name="Nolan M."/>
            <person name="Ohm R."/>
            <person name="Pangilinan J."/>
            <person name="Park H.-J."/>
            <person name="Ramirez L."/>
            <person name="Alfaro M."/>
            <person name="Sun H."/>
            <person name="Tritt A."/>
            <person name="Yoshinaga Y."/>
            <person name="Zwiers L.-H."/>
            <person name="Turgeon B."/>
            <person name="Goodwin S."/>
            <person name="Spatafora J."/>
            <person name="Crous P."/>
            <person name="Grigoriev I."/>
        </authorList>
    </citation>
    <scope>NUCLEOTIDE SEQUENCE</scope>
    <source>
        <strain evidence="2 4">CBS 304.34</strain>
    </source>
</reference>
<accession>A0A6A6YHC3</accession>
<gene>
    <name evidence="2 4" type="ORF">BDZ99DRAFT_521784</name>
</gene>
<dbReference type="RefSeq" id="XP_033575180.1">
    <property type="nucleotide sequence ID" value="XM_033725659.1"/>
</dbReference>
<dbReference type="GeneID" id="54466552"/>
<evidence type="ECO:0000256" key="1">
    <source>
        <dbReference type="SAM" id="MobiDB-lite"/>
    </source>
</evidence>
<feature type="compositionally biased region" description="Acidic residues" evidence="1">
    <location>
        <begin position="7"/>
        <end position="32"/>
    </location>
</feature>
<evidence type="ECO:0000313" key="3">
    <source>
        <dbReference type="Proteomes" id="UP000504636"/>
    </source>
</evidence>
<dbReference type="AlphaFoldDB" id="A0A6A6YHC3"/>
<keyword evidence="3" id="KW-1185">Reference proteome</keyword>